<reference evidence="1" key="1">
    <citation type="submission" date="2023-03" db="EMBL/GenBank/DDBJ databases">
        <title>Massive genome expansion in bonnet fungi (Mycena s.s.) driven by repeated elements and novel gene families across ecological guilds.</title>
        <authorList>
            <consortium name="Lawrence Berkeley National Laboratory"/>
            <person name="Harder C.B."/>
            <person name="Miyauchi S."/>
            <person name="Viragh M."/>
            <person name="Kuo A."/>
            <person name="Thoen E."/>
            <person name="Andreopoulos B."/>
            <person name="Lu D."/>
            <person name="Skrede I."/>
            <person name="Drula E."/>
            <person name="Henrissat B."/>
            <person name="Morin E."/>
            <person name="Kohler A."/>
            <person name="Barry K."/>
            <person name="LaButti K."/>
            <person name="Morin E."/>
            <person name="Salamov A."/>
            <person name="Lipzen A."/>
            <person name="Mereny Z."/>
            <person name="Hegedus B."/>
            <person name="Baldrian P."/>
            <person name="Stursova M."/>
            <person name="Weitz H."/>
            <person name="Taylor A."/>
            <person name="Grigoriev I.V."/>
            <person name="Nagy L.G."/>
            <person name="Martin F."/>
            <person name="Kauserud H."/>
        </authorList>
    </citation>
    <scope>NUCLEOTIDE SEQUENCE</scope>
    <source>
        <strain evidence="1">CBHHK067</strain>
    </source>
</reference>
<accession>A0AAD7D311</accession>
<evidence type="ECO:0000313" key="1">
    <source>
        <dbReference type="EMBL" id="KAJ7671139.1"/>
    </source>
</evidence>
<gene>
    <name evidence="1" type="ORF">B0H17DRAFT_1209095</name>
</gene>
<dbReference type="AlphaFoldDB" id="A0AAD7D311"/>
<dbReference type="Proteomes" id="UP001221757">
    <property type="component" value="Unassembled WGS sequence"/>
</dbReference>
<protein>
    <submittedName>
        <fullName evidence="1">Uncharacterized protein</fullName>
    </submittedName>
</protein>
<sequence length="153" mass="17728">MNTRPQHITADFIKICWQHSKETLVSAEDYDRLMDFAYLESVKKLDAYTSFVYGLDIPQITNWWKHKEINDYMIPCLIKLQSRLSAEVWDSTPSTTNTNEVQHHWTNSVTSIKLTPVEALESQRTVDQNIADQIKMSLETSILLNPNNKISLV</sequence>
<organism evidence="1 2">
    <name type="scientific">Mycena rosella</name>
    <name type="common">Pink bonnet</name>
    <name type="synonym">Agaricus rosellus</name>
    <dbReference type="NCBI Taxonomy" id="1033263"/>
    <lineage>
        <taxon>Eukaryota</taxon>
        <taxon>Fungi</taxon>
        <taxon>Dikarya</taxon>
        <taxon>Basidiomycota</taxon>
        <taxon>Agaricomycotina</taxon>
        <taxon>Agaricomycetes</taxon>
        <taxon>Agaricomycetidae</taxon>
        <taxon>Agaricales</taxon>
        <taxon>Marasmiineae</taxon>
        <taxon>Mycenaceae</taxon>
        <taxon>Mycena</taxon>
    </lineage>
</organism>
<dbReference type="EMBL" id="JARKIE010000175">
    <property type="protein sequence ID" value="KAJ7671139.1"/>
    <property type="molecule type" value="Genomic_DNA"/>
</dbReference>
<name>A0AAD7D311_MYCRO</name>
<keyword evidence="2" id="KW-1185">Reference proteome</keyword>
<evidence type="ECO:0000313" key="2">
    <source>
        <dbReference type="Proteomes" id="UP001221757"/>
    </source>
</evidence>
<comment type="caution">
    <text evidence="1">The sequence shown here is derived from an EMBL/GenBank/DDBJ whole genome shotgun (WGS) entry which is preliminary data.</text>
</comment>
<proteinExistence type="predicted"/>